<accession>A0A218ZEH5</accession>
<dbReference type="InParanoid" id="A0A218ZEH5"/>
<feature type="domain" description="PcRGLX/YetA-like central beta-sandwich" evidence="2">
    <location>
        <begin position="104"/>
        <end position="451"/>
    </location>
</feature>
<dbReference type="OrthoDB" id="4798501at2759"/>
<evidence type="ECO:0000313" key="4">
    <source>
        <dbReference type="EMBL" id="OWP06491.1"/>
    </source>
</evidence>
<dbReference type="AlphaFoldDB" id="A0A218ZEH5"/>
<evidence type="ECO:0000259" key="3">
    <source>
        <dbReference type="Pfam" id="PF21346"/>
    </source>
</evidence>
<evidence type="ECO:0000313" key="5">
    <source>
        <dbReference type="Proteomes" id="UP000242519"/>
    </source>
</evidence>
<dbReference type="EMBL" id="MZNU01000046">
    <property type="protein sequence ID" value="OWP06491.1"/>
    <property type="molecule type" value="Genomic_DNA"/>
</dbReference>
<name>A0A218ZEH5_9HELO</name>
<comment type="caution">
    <text evidence="4">The sequence shown here is derived from an EMBL/GenBank/DDBJ whole genome shotgun (WGS) entry which is preliminary data.</text>
</comment>
<dbReference type="InterPro" id="IPR048329">
    <property type="entry name" value="PcRGLX_1st"/>
</dbReference>
<dbReference type="Pfam" id="PF21346">
    <property type="entry name" value="PcRGLX_3rd"/>
    <property type="match status" value="1"/>
</dbReference>
<reference evidence="4 5" key="1">
    <citation type="submission" date="2017-04" db="EMBL/GenBank/DDBJ databases">
        <title>Draft genome sequence of Marssonina coronaria NL1: causal agent of apple blotch.</title>
        <authorList>
            <person name="Cheng Q."/>
        </authorList>
    </citation>
    <scope>NUCLEOTIDE SEQUENCE [LARGE SCALE GENOMIC DNA]</scope>
    <source>
        <strain evidence="4 5">NL1</strain>
    </source>
</reference>
<evidence type="ECO:0008006" key="6">
    <source>
        <dbReference type="Google" id="ProtNLM"/>
    </source>
</evidence>
<dbReference type="Pfam" id="PF19501">
    <property type="entry name" value="PcRGLX_1st"/>
    <property type="match status" value="1"/>
</dbReference>
<protein>
    <recommendedName>
        <fullName evidence="6">Tat pathway signal sequence domain protein</fullName>
    </recommendedName>
</protein>
<dbReference type="Pfam" id="PF21345">
    <property type="entry name" value="PcRGLX_2nd"/>
    <property type="match status" value="1"/>
</dbReference>
<dbReference type="PANTHER" id="PTHR40081:SF1">
    <property type="entry name" value="TAT PATHWAY SIGNAL SEQUENCE DOMAIN PROTEIN"/>
    <property type="match status" value="1"/>
</dbReference>
<dbReference type="Proteomes" id="UP000242519">
    <property type="component" value="Unassembled WGS sequence"/>
</dbReference>
<sequence length="882" mass="98683">MSIGYLRWLRETDSEALSHGVSFGMPWPKGLYPSGQKFEIEGDGQVYPLDSREIAFWPDGSLKWTAHSVSSNIGYCHDYTVKGCARIEEKVISNVSKIRTRLGLELELSVPGSSFLFGKLTWGGCCVCTGATIVASINQKKYSTIVKSIQIENKTFSRTLTKVSGVTVADGKEHLPFDVRVYVYHESSSISLVHSFVHDLGCEEPLTSLGLQFQVPLAGTELYNRHVRLGGSGGGILKEEVQGLSGLRFGPTLQNRIDQTVGKAVTLRDDEWETTTGRPAAILEQAWDQTNLSRGLERIPTWDAYSLTQLSSDGFNLKKRTKQSHSWVKVTGGGRADGTAYLGSARHGGLAVGMTGFWERYPTQLDLTDLTKDEGVITVWLYSPAAEPLETAPYHDGLGMDTYGKQLEGLDVTYEDYEPGFGTANGIGRSNQLFIKPFLTTPSNRELASFASMVREPPRLVPSPKYMHTTGVFHGCWAPDYRILGYQPSPRELGVEDNLKMLFEFYRGQVEQQRWYGFWDYGDVQHTYDPYRHAWRYDVGGYAWDNSELSTDLWLWLYFLHTGRADVFNMAQAMTQHTSEVDVYHTGRFKGFGTRHGVQHWSDSSKQLRISSVIFKRIYFYLTGDERTGDLIQELASCQDALLTLDSHRKVQSHSKIPEGFAMTNIGLDCGPLAASWLTAWERRTEGWTRSRDLLVKMVNGISGLSHGIANNAILLNPSTGQVLECPPPTPKHTISHLSMLFGFPEIFAELLDYAREDCAETVERFKKNVWLPYCRAYNGGRGVQRTEFGFEFPSTATWRQSHSTLTAAACVEDSSAELGMAAWDQFFNTDGFSPAHDWRILKTGPPDCFAAGEEAPWITTNEAARYGVSAISNLANIREYL</sequence>
<proteinExistence type="predicted"/>
<dbReference type="InterPro" id="IPR045793">
    <property type="entry name" value="PcRGLX/YetA-like"/>
</dbReference>
<evidence type="ECO:0000259" key="1">
    <source>
        <dbReference type="Pfam" id="PF19501"/>
    </source>
</evidence>
<dbReference type="InterPro" id="IPR048330">
    <property type="entry name" value="PcRGLX/YetA_2nd"/>
</dbReference>
<organism evidence="4 5">
    <name type="scientific">Diplocarpon coronariae</name>
    <dbReference type="NCBI Taxonomy" id="2795749"/>
    <lineage>
        <taxon>Eukaryota</taxon>
        <taxon>Fungi</taxon>
        <taxon>Dikarya</taxon>
        <taxon>Ascomycota</taxon>
        <taxon>Pezizomycotina</taxon>
        <taxon>Leotiomycetes</taxon>
        <taxon>Helotiales</taxon>
        <taxon>Drepanopezizaceae</taxon>
        <taxon>Diplocarpon</taxon>
    </lineage>
</organism>
<dbReference type="PANTHER" id="PTHR40081">
    <property type="entry name" value="CONCANAVALIN A-LIKE LECTIN/GLUCANASE"/>
    <property type="match status" value="1"/>
</dbReference>
<feature type="domain" description="PcRGLX/YetA-like N-terminal RIFT barrel" evidence="1">
    <location>
        <begin position="6"/>
        <end position="82"/>
    </location>
</feature>
<evidence type="ECO:0000259" key="2">
    <source>
        <dbReference type="Pfam" id="PF21345"/>
    </source>
</evidence>
<dbReference type="InterPro" id="IPR048331">
    <property type="entry name" value="PcRGLX/YetA_3rd"/>
</dbReference>
<keyword evidence="5" id="KW-1185">Reference proteome</keyword>
<gene>
    <name evidence="4" type="ORF">B2J93_9264</name>
</gene>
<feature type="domain" description="PcRGLX/YetA-like C-terminal alpha/alpha toroid" evidence="3">
    <location>
        <begin position="457"/>
        <end position="881"/>
    </location>
</feature>